<dbReference type="Proteomes" id="UP001461498">
    <property type="component" value="Unassembled WGS sequence"/>
</dbReference>
<accession>A0AAW1DDB2</accession>
<gene>
    <name evidence="1" type="ORF">O3M35_008463</name>
</gene>
<sequence>MDLVVKVVNYIRSSATNHRQFLELLKEIEGTEFKDLLFFTNVRWLSHGKVLERFVSLLNPIRNFLQEKEMLINFSEIENKEWQCDLIFLTDITLHINELNLKLQGKGKLICDLAQYIREFVSKLKLFVTQLKDYDFTHFDNMEKYKEDTNFNIQRYVGWLQKLQEKFEERFIDVEKFRPAFQLMQDPFHFDITNSELSKDIANLLSLDRRDFEADMLLLQSQINYSRNDESILMMWTRLLKSNEFVVLNSAIAKLLSMFGTTWKVPTFHEKYNKFKKKTCMTSIEIAAINVRTISEDWRLEDSKSCKRGQAVIED</sequence>
<keyword evidence="2" id="KW-1185">Reference proteome</keyword>
<dbReference type="AlphaFoldDB" id="A0AAW1DDB2"/>
<evidence type="ECO:0000313" key="2">
    <source>
        <dbReference type="Proteomes" id="UP001461498"/>
    </source>
</evidence>
<organism evidence="1 2">
    <name type="scientific">Rhynocoris fuscipes</name>
    <dbReference type="NCBI Taxonomy" id="488301"/>
    <lineage>
        <taxon>Eukaryota</taxon>
        <taxon>Metazoa</taxon>
        <taxon>Ecdysozoa</taxon>
        <taxon>Arthropoda</taxon>
        <taxon>Hexapoda</taxon>
        <taxon>Insecta</taxon>
        <taxon>Pterygota</taxon>
        <taxon>Neoptera</taxon>
        <taxon>Paraneoptera</taxon>
        <taxon>Hemiptera</taxon>
        <taxon>Heteroptera</taxon>
        <taxon>Panheteroptera</taxon>
        <taxon>Cimicomorpha</taxon>
        <taxon>Reduviidae</taxon>
        <taxon>Harpactorinae</taxon>
        <taxon>Harpactorini</taxon>
        <taxon>Rhynocoris</taxon>
    </lineage>
</organism>
<dbReference type="PANTHER" id="PTHR45913">
    <property type="entry name" value="EPM2A-INTERACTING PROTEIN 1"/>
    <property type="match status" value="1"/>
</dbReference>
<reference evidence="1 2" key="1">
    <citation type="submission" date="2022-12" db="EMBL/GenBank/DDBJ databases">
        <title>Chromosome-level genome assembly of true bugs.</title>
        <authorList>
            <person name="Ma L."/>
            <person name="Li H."/>
        </authorList>
    </citation>
    <scope>NUCLEOTIDE SEQUENCE [LARGE SCALE GENOMIC DNA]</scope>
    <source>
        <strain evidence="1">Lab_2022b</strain>
    </source>
</reference>
<protein>
    <submittedName>
        <fullName evidence="1">Uncharacterized protein</fullName>
    </submittedName>
</protein>
<dbReference type="PANTHER" id="PTHR45913:SF5">
    <property type="entry name" value="GENERAL TRANSCRIPTION FACTOR II-I REPEAT DOMAIN-CONTAINING PROTEIN 2A-LIKE PROTEIN"/>
    <property type="match status" value="1"/>
</dbReference>
<evidence type="ECO:0000313" key="1">
    <source>
        <dbReference type="EMBL" id="KAK9506544.1"/>
    </source>
</evidence>
<dbReference type="EMBL" id="JAPXFL010000005">
    <property type="protein sequence ID" value="KAK9506544.1"/>
    <property type="molecule type" value="Genomic_DNA"/>
</dbReference>
<proteinExistence type="predicted"/>
<comment type="caution">
    <text evidence="1">The sequence shown here is derived from an EMBL/GenBank/DDBJ whole genome shotgun (WGS) entry which is preliminary data.</text>
</comment>
<name>A0AAW1DDB2_9HEMI</name>